<dbReference type="Gene3D" id="1.10.10.2520">
    <property type="entry name" value="Cell wall hydrolase SleB, domain 1"/>
    <property type="match status" value="1"/>
</dbReference>
<evidence type="ECO:0000259" key="2">
    <source>
        <dbReference type="Pfam" id="PF07486"/>
    </source>
</evidence>
<accession>A0A1M5V0N1</accession>
<dbReference type="GO" id="GO:0016787">
    <property type="term" value="F:hydrolase activity"/>
    <property type="evidence" value="ECO:0007669"/>
    <property type="project" value="UniProtKB-KW"/>
</dbReference>
<gene>
    <name evidence="3" type="ORF">SAMN02745229_00816</name>
</gene>
<keyword evidence="3" id="KW-0378">Hydrolase</keyword>
<keyword evidence="4" id="KW-1185">Reference proteome</keyword>
<dbReference type="InterPro" id="IPR011105">
    <property type="entry name" value="Cell_wall_hydrolase_SleB"/>
</dbReference>
<feature type="domain" description="Cell wall hydrolase SleB" evidence="2">
    <location>
        <begin position="117"/>
        <end position="216"/>
    </location>
</feature>
<dbReference type="EMBL" id="FQXK01000006">
    <property type="protein sequence ID" value="SHH68736.1"/>
    <property type="molecule type" value="Genomic_DNA"/>
</dbReference>
<sequence>MTTAMAYATAVLSFGEPIIARAEENATQDVSTDVTDVTENSSSAASTDQGAAQTDSSAAASSADGAQEEAQELSPEEQAALEIAAIMAADPIGYDYEFTMEEIVLMANVVYREARGSFNGQVAVAEVIMNRVQSPAYPNTIQGVLSQKNQFSTYSWASGRSAEETSPDMINLCLKVLSGEYSYLNNPNVLSFKRNDGSQTFYGKTLYTIIDNQAFYSI</sequence>
<organism evidence="3 4">
    <name type="scientific">Butyrivibrio fibrisolvens DSM 3071</name>
    <dbReference type="NCBI Taxonomy" id="1121131"/>
    <lineage>
        <taxon>Bacteria</taxon>
        <taxon>Bacillati</taxon>
        <taxon>Bacillota</taxon>
        <taxon>Clostridia</taxon>
        <taxon>Lachnospirales</taxon>
        <taxon>Lachnospiraceae</taxon>
        <taxon>Butyrivibrio</taxon>
    </lineage>
</organism>
<dbReference type="InterPro" id="IPR042047">
    <property type="entry name" value="SleB_dom1"/>
</dbReference>
<dbReference type="STRING" id="1121131.SAMN02745229_00816"/>
<feature type="compositionally biased region" description="Acidic residues" evidence="1">
    <location>
        <begin position="66"/>
        <end position="75"/>
    </location>
</feature>
<dbReference type="AlphaFoldDB" id="A0A1M5V0N1"/>
<dbReference type="OrthoDB" id="9785345at2"/>
<reference evidence="4" key="1">
    <citation type="submission" date="2016-11" db="EMBL/GenBank/DDBJ databases">
        <authorList>
            <person name="Varghese N."/>
            <person name="Submissions S."/>
        </authorList>
    </citation>
    <scope>NUCLEOTIDE SEQUENCE [LARGE SCALE GENOMIC DNA]</scope>
    <source>
        <strain evidence="4">DSM 3071</strain>
    </source>
</reference>
<protein>
    <submittedName>
        <fullName evidence="3">Cell Wall Hydrolase</fullName>
    </submittedName>
</protein>
<evidence type="ECO:0000313" key="3">
    <source>
        <dbReference type="EMBL" id="SHH68736.1"/>
    </source>
</evidence>
<evidence type="ECO:0000313" key="4">
    <source>
        <dbReference type="Proteomes" id="UP000184278"/>
    </source>
</evidence>
<proteinExistence type="predicted"/>
<dbReference type="RefSeq" id="WP_073385726.1">
    <property type="nucleotide sequence ID" value="NZ_FQXK01000006.1"/>
</dbReference>
<feature type="compositionally biased region" description="Low complexity" evidence="1">
    <location>
        <begin position="29"/>
        <end position="65"/>
    </location>
</feature>
<dbReference type="Pfam" id="PF07486">
    <property type="entry name" value="Hydrolase_2"/>
    <property type="match status" value="1"/>
</dbReference>
<dbReference type="Proteomes" id="UP000184278">
    <property type="component" value="Unassembled WGS sequence"/>
</dbReference>
<feature type="region of interest" description="Disordered" evidence="1">
    <location>
        <begin position="25"/>
        <end position="75"/>
    </location>
</feature>
<evidence type="ECO:0000256" key="1">
    <source>
        <dbReference type="SAM" id="MobiDB-lite"/>
    </source>
</evidence>
<name>A0A1M5V0N1_BUTFI</name>